<sequence>MKKFEVIILPTSIGLCKIYVYGFFHTGARGKVYATLNGVTVSSTGYHRNRTIRKAVEDLNQLIKSK</sequence>
<gene>
    <name evidence="1" type="ORF">OEV82_09545</name>
</gene>
<keyword evidence="2" id="KW-1185">Reference proteome</keyword>
<dbReference type="Proteomes" id="UP001208656">
    <property type="component" value="Unassembled WGS sequence"/>
</dbReference>
<name>A0ABT2WG73_9BACI</name>
<proteinExistence type="predicted"/>
<organism evidence="1 2">
    <name type="scientific">Pallidibacillus thermolactis</name>
    <dbReference type="NCBI Taxonomy" id="251051"/>
    <lineage>
        <taxon>Bacteria</taxon>
        <taxon>Bacillati</taxon>
        <taxon>Bacillota</taxon>
        <taxon>Bacilli</taxon>
        <taxon>Bacillales</taxon>
        <taxon>Bacillaceae</taxon>
        <taxon>Pallidibacillus</taxon>
    </lineage>
</organism>
<dbReference type="RefSeq" id="WP_173659472.1">
    <property type="nucleotide sequence ID" value="NZ_JAOUSE010000027.1"/>
</dbReference>
<reference evidence="1 2" key="1">
    <citation type="submission" date="2022-10" db="EMBL/GenBank/DDBJ databases">
        <title>Description of Fervidibacillus gen. nov. in the family Fervidibacillaceae fam. nov. with two species, Fervidibacillus albus sp. nov., and Fervidibacillus halotolerans sp. nov., isolated from tidal flat sediments.</title>
        <authorList>
            <person name="Kwon K.K."/>
            <person name="Yang S.-H."/>
        </authorList>
    </citation>
    <scope>NUCLEOTIDE SEQUENCE [LARGE SCALE GENOMIC DNA]</scope>
    <source>
        <strain evidence="1 2">DSM 23332</strain>
    </source>
</reference>
<dbReference type="EMBL" id="JAOUSE010000027">
    <property type="protein sequence ID" value="MCU9594700.1"/>
    <property type="molecule type" value="Genomic_DNA"/>
</dbReference>
<evidence type="ECO:0000313" key="1">
    <source>
        <dbReference type="EMBL" id="MCU9594700.1"/>
    </source>
</evidence>
<accession>A0ABT2WG73</accession>
<comment type="caution">
    <text evidence="1">The sequence shown here is derived from an EMBL/GenBank/DDBJ whole genome shotgun (WGS) entry which is preliminary data.</text>
</comment>
<evidence type="ECO:0000313" key="2">
    <source>
        <dbReference type="Proteomes" id="UP001208656"/>
    </source>
</evidence>
<protein>
    <submittedName>
        <fullName evidence="1">Uncharacterized protein</fullName>
    </submittedName>
</protein>